<dbReference type="Gene3D" id="1.10.460.10">
    <property type="entry name" value="Topoisomerase I, domain 2"/>
    <property type="match status" value="1"/>
</dbReference>
<dbReference type="GO" id="GO:0006265">
    <property type="term" value="P:DNA topological change"/>
    <property type="evidence" value="ECO:0007669"/>
    <property type="project" value="InterPro"/>
</dbReference>
<organism evidence="5">
    <name type="scientific">bioreactor metagenome</name>
    <dbReference type="NCBI Taxonomy" id="1076179"/>
    <lineage>
        <taxon>unclassified sequences</taxon>
        <taxon>metagenomes</taxon>
        <taxon>ecological metagenomes</taxon>
    </lineage>
</organism>
<dbReference type="PANTHER" id="PTHR42785">
    <property type="entry name" value="DNA TOPOISOMERASE, TYPE IA, CORE"/>
    <property type="match status" value="1"/>
</dbReference>
<evidence type="ECO:0000256" key="2">
    <source>
        <dbReference type="ARBA" id="ARBA00023125"/>
    </source>
</evidence>
<evidence type="ECO:0000256" key="1">
    <source>
        <dbReference type="ARBA" id="ARBA00023029"/>
    </source>
</evidence>
<dbReference type="EC" id="5.6.2.2" evidence="5"/>
<evidence type="ECO:0000259" key="4">
    <source>
        <dbReference type="PROSITE" id="PS52039"/>
    </source>
</evidence>
<dbReference type="EMBL" id="VSSQ01013247">
    <property type="protein sequence ID" value="MPM51068.1"/>
    <property type="molecule type" value="Genomic_DNA"/>
</dbReference>
<proteinExistence type="predicted"/>
<keyword evidence="3 5" id="KW-0413">Isomerase</keyword>
<dbReference type="InterPro" id="IPR003602">
    <property type="entry name" value="Topo_IA_DNA-bd_dom"/>
</dbReference>
<dbReference type="InterPro" id="IPR013824">
    <property type="entry name" value="Topo_IA_cen_sub1"/>
</dbReference>
<dbReference type="SUPFAM" id="SSF56712">
    <property type="entry name" value="Prokaryotic type I DNA topoisomerase"/>
    <property type="match status" value="1"/>
</dbReference>
<sequence>MAEAIYDVTTLLVEAGDYLLNASGSILKFDGFLKLSDKKELAEEKEKPVPFLASATALKVAELQPAKQHFTEPPPYFTEATLVKELEDKGIGRPSTYSPTIQTILERNYIKKDGKRLVPTELGILTLDLLTNYFKSLIDIPFSAELESELDEVAENKLEKNEVLAKFYTPFSSALAVAEKEMPIIEMPVQVSDVECDKCGRMMVYKQGRFGTFLACPGFPECRNTKPVLKKIGIKCPKCEQGEIIERKTKRGRIFYGCEKYPDCDFTTWDKPLKDKCSKCNGLLLEKSGKNGVKKAYCSNVACENSKEK</sequence>
<dbReference type="GO" id="GO:0003917">
    <property type="term" value="F:DNA topoisomerase type I (single strand cut, ATP-independent) activity"/>
    <property type="evidence" value="ECO:0007669"/>
    <property type="project" value="InterPro"/>
</dbReference>
<protein>
    <submittedName>
        <fullName evidence="5">DNA topoisomerase 1</fullName>
        <ecNumber evidence="5">5.6.2.2</ecNumber>
    </submittedName>
</protein>
<dbReference type="PANTHER" id="PTHR42785:SF1">
    <property type="entry name" value="DNA TOPOISOMERASE"/>
    <property type="match status" value="1"/>
</dbReference>
<dbReference type="Pfam" id="PF01131">
    <property type="entry name" value="Topoisom_bac"/>
    <property type="match status" value="1"/>
</dbReference>
<comment type="caution">
    <text evidence="5">The sequence shown here is derived from an EMBL/GenBank/DDBJ whole genome shotgun (WGS) entry which is preliminary data.</text>
</comment>
<dbReference type="AlphaFoldDB" id="A0A645AED2"/>
<reference evidence="5" key="1">
    <citation type="submission" date="2019-08" db="EMBL/GenBank/DDBJ databases">
        <authorList>
            <person name="Kucharzyk K."/>
            <person name="Murdoch R.W."/>
            <person name="Higgins S."/>
            <person name="Loffler F."/>
        </authorList>
    </citation>
    <scope>NUCLEOTIDE SEQUENCE</scope>
</reference>
<dbReference type="SUPFAM" id="SSF57783">
    <property type="entry name" value="Zinc beta-ribbon"/>
    <property type="match status" value="1"/>
</dbReference>
<gene>
    <name evidence="5" type="primary">topA_34</name>
    <name evidence="5" type="ORF">SDC9_97814</name>
</gene>
<name>A0A645AED2_9ZZZZ</name>
<dbReference type="InterPro" id="IPR023405">
    <property type="entry name" value="Topo_IA_core_domain"/>
</dbReference>
<keyword evidence="2" id="KW-0238">DNA-binding</keyword>
<keyword evidence="1" id="KW-0799">Topoisomerase</keyword>
<evidence type="ECO:0000256" key="3">
    <source>
        <dbReference type="ARBA" id="ARBA00023235"/>
    </source>
</evidence>
<evidence type="ECO:0000313" key="5">
    <source>
        <dbReference type="EMBL" id="MPM51068.1"/>
    </source>
</evidence>
<dbReference type="Pfam" id="PF01396">
    <property type="entry name" value="Zn_ribbon_Top1"/>
    <property type="match status" value="3"/>
</dbReference>
<dbReference type="GO" id="GO:0003918">
    <property type="term" value="F:DNA topoisomerase type II (double strand cut, ATP-hydrolyzing) activity"/>
    <property type="evidence" value="ECO:0007669"/>
    <property type="project" value="UniProtKB-EC"/>
</dbReference>
<dbReference type="SMART" id="SM00437">
    <property type="entry name" value="TOP1Ac"/>
    <property type="match status" value="1"/>
</dbReference>
<accession>A0A645AED2</accession>
<dbReference type="PROSITE" id="PS52039">
    <property type="entry name" value="TOPO_IA_2"/>
    <property type="match status" value="1"/>
</dbReference>
<dbReference type="InterPro" id="IPR013498">
    <property type="entry name" value="Topo_IA_Znf"/>
</dbReference>
<dbReference type="GO" id="GO:0003677">
    <property type="term" value="F:DNA binding"/>
    <property type="evidence" value="ECO:0007669"/>
    <property type="project" value="UniProtKB-KW"/>
</dbReference>
<dbReference type="Gene3D" id="3.30.65.10">
    <property type="entry name" value="Bacterial Topoisomerase I, domain 1"/>
    <property type="match status" value="2"/>
</dbReference>
<dbReference type="InterPro" id="IPR000380">
    <property type="entry name" value="Topo_IA"/>
</dbReference>
<feature type="domain" description="Topo IA-type catalytic" evidence="4">
    <location>
        <begin position="1"/>
        <end position="175"/>
    </location>
</feature>
<dbReference type="GO" id="GO:0005694">
    <property type="term" value="C:chromosome"/>
    <property type="evidence" value="ECO:0007669"/>
    <property type="project" value="InterPro"/>
</dbReference>
<dbReference type="InterPro" id="IPR013497">
    <property type="entry name" value="Topo_IA_cen"/>
</dbReference>